<evidence type="ECO:0000313" key="3">
    <source>
        <dbReference type="Proteomes" id="UP000252249"/>
    </source>
</evidence>
<sequence>MTYQKLFKEYKMEIIFEAVIILIFRYPGAGIRWLLSRIWNSKKEFKDFLKDEPYVNGII</sequence>
<proteinExistence type="predicted"/>
<dbReference type="Proteomes" id="UP000252249">
    <property type="component" value="Unassembled WGS sequence"/>
</dbReference>
<dbReference type="AlphaFoldDB" id="A0A368P1W3"/>
<reference evidence="2 3" key="1">
    <citation type="submission" date="2018-07" db="EMBL/GenBank/DDBJ databases">
        <title>Oceanihabitans testaceum sp. nov., isolated from marine sediment.</title>
        <authorList>
            <person name="Li C.-M."/>
        </authorList>
    </citation>
    <scope>NUCLEOTIDE SEQUENCE [LARGE SCALE GENOMIC DNA]</scope>
    <source>
        <strain evidence="2 3">S9-10</strain>
    </source>
</reference>
<comment type="caution">
    <text evidence="2">The sequence shown here is derived from an EMBL/GenBank/DDBJ whole genome shotgun (WGS) entry which is preliminary data.</text>
</comment>
<evidence type="ECO:0000256" key="1">
    <source>
        <dbReference type="SAM" id="Phobius"/>
    </source>
</evidence>
<keyword evidence="1" id="KW-0472">Membrane</keyword>
<organism evidence="2 3">
    <name type="scientific">Oceanihabitans sediminis</name>
    <dbReference type="NCBI Taxonomy" id="1812012"/>
    <lineage>
        <taxon>Bacteria</taxon>
        <taxon>Pseudomonadati</taxon>
        <taxon>Bacteroidota</taxon>
        <taxon>Flavobacteriia</taxon>
        <taxon>Flavobacteriales</taxon>
        <taxon>Flavobacteriaceae</taxon>
        <taxon>Oceanihabitans</taxon>
    </lineage>
</organism>
<keyword evidence="1" id="KW-1133">Transmembrane helix</keyword>
<name>A0A368P1W3_9FLAO</name>
<protein>
    <submittedName>
        <fullName evidence="2">Uncharacterized protein</fullName>
    </submittedName>
</protein>
<feature type="transmembrane region" description="Helical" evidence="1">
    <location>
        <begin position="14"/>
        <end position="35"/>
    </location>
</feature>
<gene>
    <name evidence="2" type="ORF">DU428_13115</name>
</gene>
<evidence type="ECO:0000313" key="2">
    <source>
        <dbReference type="EMBL" id="RCU56396.1"/>
    </source>
</evidence>
<keyword evidence="3" id="KW-1185">Reference proteome</keyword>
<accession>A0A368P1W3</accession>
<keyword evidence="1" id="KW-0812">Transmembrane</keyword>
<dbReference type="EMBL" id="QPIG01000007">
    <property type="protein sequence ID" value="RCU56396.1"/>
    <property type="molecule type" value="Genomic_DNA"/>
</dbReference>